<dbReference type="EMBL" id="RJVU01035834">
    <property type="protein sequence ID" value="ROL47315.1"/>
    <property type="molecule type" value="Genomic_DNA"/>
</dbReference>
<evidence type="ECO:0000313" key="1">
    <source>
        <dbReference type="EMBL" id="ROL47315.1"/>
    </source>
</evidence>
<dbReference type="AlphaFoldDB" id="A0A3N0YM82"/>
<dbReference type="Proteomes" id="UP000281406">
    <property type="component" value="Unassembled WGS sequence"/>
</dbReference>
<protein>
    <submittedName>
        <fullName evidence="1">Uncharacterized protein</fullName>
    </submittedName>
</protein>
<sequence>MQNSRRRALHSCAVQEGVGVMLEDKQQNARTHTAVSVWCLGMLWRTSSDKHVVELEKLTIGKVSCDLWVQGYAEPVTSRHSMFMSNREKWRCQSAVTQESEALDSRPPGNLLSVRIQAFLVSSILLMGCHCVRWI</sequence>
<gene>
    <name evidence="1" type="ORF">DPX16_16903</name>
</gene>
<reference evidence="1 2" key="1">
    <citation type="submission" date="2018-10" db="EMBL/GenBank/DDBJ databases">
        <title>Genome assembly for a Yunnan-Guizhou Plateau 3E fish, Anabarilius grahami (Regan), and its evolutionary and genetic applications.</title>
        <authorList>
            <person name="Jiang W."/>
        </authorList>
    </citation>
    <scope>NUCLEOTIDE SEQUENCE [LARGE SCALE GENOMIC DNA]</scope>
    <source>
        <strain evidence="1">AG-KIZ</strain>
        <tissue evidence="1">Muscle</tissue>
    </source>
</reference>
<comment type="caution">
    <text evidence="1">The sequence shown here is derived from an EMBL/GenBank/DDBJ whole genome shotgun (WGS) entry which is preliminary data.</text>
</comment>
<keyword evidence="2" id="KW-1185">Reference proteome</keyword>
<name>A0A3N0YM82_ANAGA</name>
<proteinExistence type="predicted"/>
<accession>A0A3N0YM82</accession>
<evidence type="ECO:0000313" key="2">
    <source>
        <dbReference type="Proteomes" id="UP000281406"/>
    </source>
</evidence>
<organism evidence="1 2">
    <name type="scientific">Anabarilius grahami</name>
    <name type="common">Kanglang fish</name>
    <name type="synonym">Barilius grahami</name>
    <dbReference type="NCBI Taxonomy" id="495550"/>
    <lineage>
        <taxon>Eukaryota</taxon>
        <taxon>Metazoa</taxon>
        <taxon>Chordata</taxon>
        <taxon>Craniata</taxon>
        <taxon>Vertebrata</taxon>
        <taxon>Euteleostomi</taxon>
        <taxon>Actinopterygii</taxon>
        <taxon>Neopterygii</taxon>
        <taxon>Teleostei</taxon>
        <taxon>Ostariophysi</taxon>
        <taxon>Cypriniformes</taxon>
        <taxon>Xenocyprididae</taxon>
        <taxon>Xenocypridinae</taxon>
        <taxon>Xenocypridinae incertae sedis</taxon>
        <taxon>Anabarilius</taxon>
    </lineage>
</organism>